<name>A0A409Y8J7_9AGAR</name>
<feature type="compositionally biased region" description="Polar residues" evidence="1">
    <location>
        <begin position="741"/>
        <end position="755"/>
    </location>
</feature>
<sequence>GQDSKVKRVGTLPPSYAEGTKTKSSSDESNTERLAKSGECKYDGTDYPSWLGYNPFKKPGEPFVSPFPTLEGDSWEQTSNIVKDYDDTLCDAWVDEIQNILIFAGLFSAIVTAFAIETYQSLEADPAVATVLLLAQISNQLGTNSSIVDPIVAPFQEPENPSQAFRINALVFVSLILSLGVALVGIIALQWIRAFRKRESLSHRDYLSVRHSRYQGLIAWRVPEIITSLPLVLQLSLVIFFVALIDFLNSLNASVAAIVAAVMAITLLFVIFTTLAPGMYIVIVGRWWRPLMRSIPPYHSPQSWLFFQCILPFRQMVDWLKWRRWDKSLAAQSWTQLLAFKNSYEHLLHLSLAWFMQNFNSTDSFCAAYDCFQAMPTIQSADMTMQKLVSPQEYEKFCQPFKNMDPAIYKQVLSLYLLEWDRRRHPPYPLIDNHRMELSIRSMVHESPNAGGLHLLPTQSILPPVTPDTWTGGDRYIVPEAKAWLFRFLLILRSKNLPELSDKASSSPFFVFWRAIMVLNRDNQAEAVDDSLRVLSEWLSRLHTPNYYGLGVQRPYAVECAEQMLNRVVTYDDVSLFRRPSFLAILDHFVDHQQCRDVWHEAVSDHHETAGIDPGRWEQLLAENVTDEKYWVLAHDHERLQRIVRARALMRSSISQSTGKMKSPLGYGFSEQQPEYPPSRLSVDSRRSDSYAIPDANIKIIPLSRSSYNPLGASYRAYDEHHGTSAANPDLSRDVEKGEQDTTPLLSESSHSQKR</sequence>
<feature type="region of interest" description="Disordered" evidence="1">
    <location>
        <begin position="720"/>
        <end position="755"/>
    </location>
</feature>
<keyword evidence="2" id="KW-0812">Transmembrane</keyword>
<feature type="transmembrane region" description="Helical" evidence="2">
    <location>
        <begin position="225"/>
        <end position="245"/>
    </location>
</feature>
<feature type="region of interest" description="Disordered" evidence="1">
    <location>
        <begin position="655"/>
        <end position="687"/>
    </location>
</feature>
<evidence type="ECO:0000313" key="4">
    <source>
        <dbReference type="EMBL" id="PPQ99254.1"/>
    </source>
</evidence>
<dbReference type="InterPro" id="IPR045338">
    <property type="entry name" value="DUF6535"/>
</dbReference>
<evidence type="ECO:0000313" key="5">
    <source>
        <dbReference type="Proteomes" id="UP000284842"/>
    </source>
</evidence>
<feature type="transmembrane region" description="Helical" evidence="2">
    <location>
        <begin position="169"/>
        <end position="192"/>
    </location>
</feature>
<feature type="domain" description="DUF6535" evidence="3">
    <location>
        <begin position="75"/>
        <end position="248"/>
    </location>
</feature>
<evidence type="ECO:0000256" key="1">
    <source>
        <dbReference type="SAM" id="MobiDB-lite"/>
    </source>
</evidence>
<evidence type="ECO:0000256" key="2">
    <source>
        <dbReference type="SAM" id="Phobius"/>
    </source>
</evidence>
<feature type="compositionally biased region" description="Basic and acidic residues" evidence="1">
    <location>
        <begin position="731"/>
        <end position="740"/>
    </location>
</feature>
<feature type="compositionally biased region" description="Basic and acidic residues" evidence="1">
    <location>
        <begin position="20"/>
        <end position="43"/>
    </location>
</feature>
<organism evidence="4 5">
    <name type="scientific">Panaeolus cyanescens</name>
    <dbReference type="NCBI Taxonomy" id="181874"/>
    <lineage>
        <taxon>Eukaryota</taxon>
        <taxon>Fungi</taxon>
        <taxon>Dikarya</taxon>
        <taxon>Basidiomycota</taxon>
        <taxon>Agaricomycotina</taxon>
        <taxon>Agaricomycetes</taxon>
        <taxon>Agaricomycetidae</taxon>
        <taxon>Agaricales</taxon>
        <taxon>Agaricineae</taxon>
        <taxon>Galeropsidaceae</taxon>
        <taxon>Panaeolus</taxon>
    </lineage>
</organism>
<accession>A0A409Y8J7</accession>
<keyword evidence="2" id="KW-0472">Membrane</keyword>
<dbReference type="AlphaFoldDB" id="A0A409Y8J7"/>
<dbReference type="EMBL" id="NHTK01001365">
    <property type="protein sequence ID" value="PPQ99254.1"/>
    <property type="molecule type" value="Genomic_DNA"/>
</dbReference>
<dbReference type="InParanoid" id="A0A409Y8J7"/>
<evidence type="ECO:0000259" key="3">
    <source>
        <dbReference type="Pfam" id="PF20153"/>
    </source>
</evidence>
<feature type="region of interest" description="Disordered" evidence="1">
    <location>
        <begin position="1"/>
        <end position="43"/>
    </location>
</feature>
<dbReference type="Pfam" id="PF20153">
    <property type="entry name" value="DUF6535"/>
    <property type="match status" value="1"/>
</dbReference>
<dbReference type="OrthoDB" id="2756178at2759"/>
<dbReference type="Proteomes" id="UP000284842">
    <property type="component" value="Unassembled WGS sequence"/>
</dbReference>
<reference evidence="4 5" key="1">
    <citation type="journal article" date="2018" name="Evol. Lett.">
        <title>Horizontal gene cluster transfer increased hallucinogenic mushroom diversity.</title>
        <authorList>
            <person name="Reynolds H.T."/>
            <person name="Vijayakumar V."/>
            <person name="Gluck-Thaler E."/>
            <person name="Korotkin H.B."/>
            <person name="Matheny P.B."/>
            <person name="Slot J.C."/>
        </authorList>
    </citation>
    <scope>NUCLEOTIDE SEQUENCE [LARGE SCALE GENOMIC DNA]</scope>
    <source>
        <strain evidence="4 5">2629</strain>
    </source>
</reference>
<feature type="transmembrane region" description="Helical" evidence="2">
    <location>
        <begin position="257"/>
        <end position="283"/>
    </location>
</feature>
<keyword evidence="5" id="KW-1185">Reference proteome</keyword>
<protein>
    <recommendedName>
        <fullName evidence="3">DUF6535 domain-containing protein</fullName>
    </recommendedName>
</protein>
<gene>
    <name evidence="4" type="ORF">CVT24_009299</name>
</gene>
<feature type="non-terminal residue" evidence="4">
    <location>
        <position position="1"/>
    </location>
</feature>
<keyword evidence="2" id="KW-1133">Transmembrane helix</keyword>
<proteinExistence type="predicted"/>
<comment type="caution">
    <text evidence="4">The sequence shown here is derived from an EMBL/GenBank/DDBJ whole genome shotgun (WGS) entry which is preliminary data.</text>
</comment>